<feature type="compositionally biased region" description="Basic and acidic residues" evidence="1">
    <location>
        <begin position="78"/>
        <end position="88"/>
    </location>
</feature>
<dbReference type="EMBL" id="ADAS02000118">
    <property type="protein sequence ID" value="OAV89797.1"/>
    <property type="molecule type" value="Genomic_DNA"/>
</dbReference>
<reference evidence="3 4" key="3">
    <citation type="journal article" date="2017" name="G3 (Bethesda)">
        <title>Comparative analysis highlights variable genome content of wheat rusts and divergence of the mating loci.</title>
        <authorList>
            <person name="Cuomo C.A."/>
            <person name="Bakkeren G."/>
            <person name="Khalil H.B."/>
            <person name="Panwar V."/>
            <person name="Joly D."/>
            <person name="Linning R."/>
            <person name="Sakthikumar S."/>
            <person name="Song X."/>
            <person name="Adiconis X."/>
            <person name="Fan L."/>
            <person name="Goldberg J.M."/>
            <person name="Levin J.Z."/>
            <person name="Young S."/>
            <person name="Zeng Q."/>
            <person name="Anikster Y."/>
            <person name="Bruce M."/>
            <person name="Wang M."/>
            <person name="Yin C."/>
            <person name="McCallum B."/>
            <person name="Szabo L.J."/>
            <person name="Hulbert S."/>
            <person name="Chen X."/>
            <person name="Fellers J.P."/>
        </authorList>
    </citation>
    <scope>NUCLEOTIDE SEQUENCE</scope>
    <source>
        <strain evidence="3">isolate 1-1 / race 1 (BBBD)</strain>
        <strain evidence="4">Isolate 1-1 / race 1 (BBBD)</strain>
    </source>
</reference>
<reference evidence="3" key="4">
    <citation type="submission" date="2025-05" db="UniProtKB">
        <authorList>
            <consortium name="EnsemblFungi"/>
        </authorList>
    </citation>
    <scope>IDENTIFICATION</scope>
    <source>
        <strain evidence="3">isolate 1-1 / race 1 (BBBD)</strain>
    </source>
</reference>
<proteinExistence type="predicted"/>
<reference evidence="2" key="2">
    <citation type="submission" date="2016-05" db="EMBL/GenBank/DDBJ databases">
        <title>Comparative analysis highlights variable genome content of wheat rusts and divergence of the mating loci.</title>
        <authorList>
            <person name="Cuomo C.A."/>
            <person name="Bakkeren G."/>
            <person name="Szabo L."/>
            <person name="Khalil H."/>
            <person name="Joly D."/>
            <person name="Goldberg J."/>
            <person name="Young S."/>
            <person name="Zeng Q."/>
            <person name="Fellers J."/>
        </authorList>
    </citation>
    <scope>NUCLEOTIDE SEQUENCE [LARGE SCALE GENOMIC DNA]</scope>
    <source>
        <strain evidence="2">1-1 BBBD Race 1</strain>
    </source>
</reference>
<dbReference type="Proteomes" id="UP000005240">
    <property type="component" value="Unassembled WGS sequence"/>
</dbReference>
<feature type="region of interest" description="Disordered" evidence="1">
    <location>
        <begin position="76"/>
        <end position="102"/>
    </location>
</feature>
<sequence>MFLLSRDPTVQLNEVFLLSRTVGFHGIRQYNSTKAQSNMVDGSHYAMTYHRHGILPCYSTRQLVIFRFGSKHRIQQQRRRETHSEQPHGIRQQAGNGSRKEPITKNTYLRFPETFRLTSSAVNYRDWLKDVQDMANFNLEYKEYYFKDFSQLRVKKIAQAILLISLSREIKAEVDGFDSSFEIMNAIRRRFTTFSRAAQMNCWDDLESINCDLSTLATLVVATYQRRFLDFTESGAVLTKDFLFGILLQKSLGHNTPLQQEFNY</sequence>
<gene>
    <name evidence="2" type="ORF">PTTG_28570</name>
</gene>
<dbReference type="VEuPathDB" id="FungiDB:PTTG_28570"/>
<evidence type="ECO:0000313" key="2">
    <source>
        <dbReference type="EMBL" id="OAV89797.1"/>
    </source>
</evidence>
<protein>
    <submittedName>
        <fullName evidence="2 3">Uncharacterized protein</fullName>
    </submittedName>
</protein>
<dbReference type="STRING" id="630390.A0A180GAQ0"/>
<dbReference type="EnsemblFungi" id="PTTG_28570-t43_1">
    <property type="protein sequence ID" value="PTTG_28570-t43_1-p1"/>
    <property type="gene ID" value="PTTG_28570"/>
</dbReference>
<keyword evidence="4" id="KW-1185">Reference proteome</keyword>
<dbReference type="AlphaFoldDB" id="A0A180GAQ0"/>
<evidence type="ECO:0000256" key="1">
    <source>
        <dbReference type="SAM" id="MobiDB-lite"/>
    </source>
</evidence>
<name>A0A180GAQ0_PUCT1</name>
<accession>A0A180GAQ0</accession>
<evidence type="ECO:0000313" key="3">
    <source>
        <dbReference type="EnsemblFungi" id="PTTG_28570-t43_1-p1"/>
    </source>
</evidence>
<reference evidence="2" key="1">
    <citation type="submission" date="2009-11" db="EMBL/GenBank/DDBJ databases">
        <authorList>
            <consortium name="The Broad Institute Genome Sequencing Platform"/>
            <person name="Ward D."/>
            <person name="Feldgarden M."/>
            <person name="Earl A."/>
            <person name="Young S.K."/>
            <person name="Zeng Q."/>
            <person name="Koehrsen M."/>
            <person name="Alvarado L."/>
            <person name="Berlin A."/>
            <person name="Bochicchio J."/>
            <person name="Borenstein D."/>
            <person name="Chapman S.B."/>
            <person name="Chen Z."/>
            <person name="Engels R."/>
            <person name="Freedman E."/>
            <person name="Gellesch M."/>
            <person name="Goldberg J."/>
            <person name="Griggs A."/>
            <person name="Gujja S."/>
            <person name="Heilman E."/>
            <person name="Heiman D."/>
            <person name="Hepburn T."/>
            <person name="Howarth C."/>
            <person name="Jen D."/>
            <person name="Larson L."/>
            <person name="Lewis B."/>
            <person name="Mehta T."/>
            <person name="Park D."/>
            <person name="Pearson M."/>
            <person name="Roberts A."/>
            <person name="Saif S."/>
            <person name="Shea T."/>
            <person name="Shenoy N."/>
            <person name="Sisk P."/>
            <person name="Stolte C."/>
            <person name="Sykes S."/>
            <person name="Thomson T."/>
            <person name="Walk T."/>
            <person name="White J."/>
            <person name="Yandava C."/>
            <person name="Izard J."/>
            <person name="Baranova O.V."/>
            <person name="Blanton J.M."/>
            <person name="Tanner A.C."/>
            <person name="Dewhirst F.E."/>
            <person name="Haas B."/>
            <person name="Nusbaum C."/>
            <person name="Birren B."/>
        </authorList>
    </citation>
    <scope>NUCLEOTIDE SEQUENCE [LARGE SCALE GENOMIC DNA]</scope>
    <source>
        <strain evidence="2">1-1 BBBD Race 1</strain>
    </source>
</reference>
<organism evidence="2">
    <name type="scientific">Puccinia triticina (isolate 1-1 / race 1 (BBBD))</name>
    <name type="common">Brown leaf rust fungus</name>
    <dbReference type="NCBI Taxonomy" id="630390"/>
    <lineage>
        <taxon>Eukaryota</taxon>
        <taxon>Fungi</taxon>
        <taxon>Dikarya</taxon>
        <taxon>Basidiomycota</taxon>
        <taxon>Pucciniomycotina</taxon>
        <taxon>Pucciniomycetes</taxon>
        <taxon>Pucciniales</taxon>
        <taxon>Pucciniaceae</taxon>
        <taxon>Puccinia</taxon>
    </lineage>
</organism>
<dbReference type="OrthoDB" id="2513234at2759"/>
<evidence type="ECO:0000313" key="4">
    <source>
        <dbReference type="Proteomes" id="UP000005240"/>
    </source>
</evidence>